<feature type="compositionally biased region" description="Low complexity" evidence="1">
    <location>
        <begin position="30"/>
        <end position="40"/>
    </location>
</feature>
<dbReference type="AlphaFoldDB" id="A0A0M3JC01"/>
<proteinExistence type="predicted"/>
<sequence>LLLLGSGGLGGGTGVGGGSSGSGRSGGGSSSSSSSLTSSTPYHHHLQIDAPTISFNSSVNRPFEDLPENFLETISPQQTQPPGPGGANVPSNGSGAGGQQDSPQLASLAPMSLGSGDSAYATLAPMNAQPSYTTTSMKMESIQSDCGAHSRGIHNTHPSALDKLRW</sequence>
<reference evidence="2" key="1">
    <citation type="submission" date="2017-02" db="UniProtKB">
        <authorList>
            <consortium name="WormBaseParasite"/>
        </authorList>
    </citation>
    <scope>IDENTIFICATION</scope>
</reference>
<feature type="region of interest" description="Disordered" evidence="1">
    <location>
        <begin position="1"/>
        <end position="119"/>
    </location>
</feature>
<organism evidence="2">
    <name type="scientific">Anisakis simplex</name>
    <name type="common">Herring worm</name>
    <dbReference type="NCBI Taxonomy" id="6269"/>
    <lineage>
        <taxon>Eukaryota</taxon>
        <taxon>Metazoa</taxon>
        <taxon>Ecdysozoa</taxon>
        <taxon>Nematoda</taxon>
        <taxon>Chromadorea</taxon>
        <taxon>Rhabditida</taxon>
        <taxon>Spirurina</taxon>
        <taxon>Ascaridomorpha</taxon>
        <taxon>Ascaridoidea</taxon>
        <taxon>Anisakidae</taxon>
        <taxon>Anisakis</taxon>
        <taxon>Anisakis simplex complex</taxon>
    </lineage>
</organism>
<accession>A0A0M3JC01</accession>
<feature type="compositionally biased region" description="Polar residues" evidence="1">
    <location>
        <begin position="132"/>
        <end position="144"/>
    </location>
</feature>
<feature type="compositionally biased region" description="Gly residues" evidence="1">
    <location>
        <begin position="1"/>
        <end position="29"/>
    </location>
</feature>
<protein>
    <submittedName>
        <fullName evidence="2">TORC_M domain-containing protein</fullName>
    </submittedName>
</protein>
<feature type="region of interest" description="Disordered" evidence="1">
    <location>
        <begin position="132"/>
        <end position="166"/>
    </location>
</feature>
<dbReference type="WBParaSite" id="ASIM_0000513001-mRNA-1">
    <property type="protein sequence ID" value="ASIM_0000513001-mRNA-1"/>
    <property type="gene ID" value="ASIM_0000513001"/>
</dbReference>
<name>A0A0M3JC01_ANISI</name>
<evidence type="ECO:0000256" key="1">
    <source>
        <dbReference type="SAM" id="MobiDB-lite"/>
    </source>
</evidence>
<feature type="compositionally biased region" description="Polar residues" evidence="1">
    <location>
        <begin position="89"/>
        <end position="105"/>
    </location>
</feature>
<evidence type="ECO:0000313" key="2">
    <source>
        <dbReference type="WBParaSite" id="ASIM_0000513001-mRNA-1"/>
    </source>
</evidence>